<dbReference type="GO" id="GO:0006412">
    <property type="term" value="P:translation"/>
    <property type="evidence" value="ECO:0007669"/>
    <property type="project" value="UniProtKB-UniRule"/>
</dbReference>
<protein>
    <recommendedName>
        <fullName evidence="4">Small ribosomal subunit protein bS18c</fullName>
    </recommendedName>
</protein>
<proteinExistence type="inferred from homology"/>
<dbReference type="NCBIfam" id="TIGR00165">
    <property type="entry name" value="S18"/>
    <property type="match status" value="1"/>
</dbReference>
<evidence type="ECO:0000256" key="5">
    <source>
        <dbReference type="RuleBase" id="RU003910"/>
    </source>
</evidence>
<dbReference type="EMBL" id="MH898667">
    <property type="protein sequence ID" value="AYQ93318.1"/>
    <property type="molecule type" value="Genomic_DNA"/>
</dbReference>
<reference evidence="6" key="1">
    <citation type="journal article" date="2018" name="Sci. Rep.">
        <title>Dynamic evolution of inverted repeats in Euglenophyta plastid genomes.</title>
        <authorList>
            <person name="Karnkowska A."/>
            <person name="Bennett M.S."/>
            <person name="Triemer R.E."/>
        </authorList>
    </citation>
    <scope>NUCLEOTIDE SEQUENCE</scope>
</reference>
<geneLocation type="chloroplast" evidence="6"/>
<keyword evidence="4" id="KW-0694">RNA-binding</keyword>
<dbReference type="HAMAP" id="MF_00270">
    <property type="entry name" value="Ribosomal_bS18"/>
    <property type="match status" value="1"/>
</dbReference>
<dbReference type="AlphaFoldDB" id="A0A3G3LKT9"/>
<keyword evidence="4" id="KW-0699">rRNA-binding</keyword>
<dbReference type="PANTHER" id="PTHR13479">
    <property type="entry name" value="30S RIBOSOMAL PROTEIN S18"/>
    <property type="match status" value="1"/>
</dbReference>
<dbReference type="GO" id="GO:0070181">
    <property type="term" value="F:small ribosomal subunit rRNA binding"/>
    <property type="evidence" value="ECO:0007669"/>
    <property type="project" value="TreeGrafter"/>
</dbReference>
<gene>
    <name evidence="4" type="primary">rps18</name>
</gene>
<evidence type="ECO:0000256" key="3">
    <source>
        <dbReference type="ARBA" id="ARBA00023274"/>
    </source>
</evidence>
<keyword evidence="2 4" id="KW-0689">Ribosomal protein</keyword>
<dbReference type="SUPFAM" id="SSF46911">
    <property type="entry name" value="Ribosomal protein S18"/>
    <property type="match status" value="1"/>
</dbReference>
<keyword evidence="6" id="KW-0150">Chloroplast</keyword>
<dbReference type="PRINTS" id="PR00974">
    <property type="entry name" value="RIBOSOMALS18"/>
</dbReference>
<evidence type="ECO:0000256" key="4">
    <source>
        <dbReference type="HAMAP-Rule" id="MF_00270"/>
    </source>
</evidence>
<name>A0A3G3LKT9_9EUGL</name>
<accession>A0A3G3LKT9</accession>
<evidence type="ECO:0000256" key="2">
    <source>
        <dbReference type="ARBA" id="ARBA00022980"/>
    </source>
</evidence>
<organism evidence="6">
    <name type="scientific">Phacus inflexus</name>
    <dbReference type="NCBI Taxonomy" id="461210"/>
    <lineage>
        <taxon>Eukaryota</taxon>
        <taxon>Discoba</taxon>
        <taxon>Euglenozoa</taxon>
        <taxon>Euglenida</taxon>
        <taxon>Spirocuta</taxon>
        <taxon>Euglenophyceae</taxon>
        <taxon>Euglenales</taxon>
        <taxon>Phacaceae</taxon>
        <taxon>Phacus</taxon>
    </lineage>
</organism>
<evidence type="ECO:0000313" key="6">
    <source>
        <dbReference type="EMBL" id="AYQ93318.1"/>
    </source>
</evidence>
<sequence>MLINLIRFSSNLKSEFIDYKNIYLLRKFVTIQGKILPRHLTKITAKQHRFLVKAIKQSRIIGLLPFISKENL</sequence>
<dbReference type="Gene3D" id="4.10.640.10">
    <property type="entry name" value="Ribosomal protein S18"/>
    <property type="match status" value="1"/>
</dbReference>
<dbReference type="InterPro" id="IPR001648">
    <property type="entry name" value="Ribosomal_bS18"/>
</dbReference>
<comment type="similarity">
    <text evidence="1 4 5">Belongs to the bacterial ribosomal protein bS18 family.</text>
</comment>
<comment type="subcellular location">
    <subcellularLocation>
        <location evidence="4">Plastid</location>
        <location evidence="4">Chloroplast</location>
    </subcellularLocation>
</comment>
<dbReference type="GO" id="GO:0005763">
    <property type="term" value="C:mitochondrial small ribosomal subunit"/>
    <property type="evidence" value="ECO:0007669"/>
    <property type="project" value="TreeGrafter"/>
</dbReference>
<comment type="subunit">
    <text evidence="4">Part of the 30S ribosomal subunit.</text>
</comment>
<dbReference type="GO" id="GO:0003735">
    <property type="term" value="F:structural constituent of ribosome"/>
    <property type="evidence" value="ECO:0007669"/>
    <property type="project" value="InterPro"/>
</dbReference>
<keyword evidence="3 4" id="KW-0687">Ribonucleoprotein</keyword>
<dbReference type="InterPro" id="IPR036870">
    <property type="entry name" value="Ribosomal_bS18_sf"/>
</dbReference>
<dbReference type="GO" id="GO:0009507">
    <property type="term" value="C:chloroplast"/>
    <property type="evidence" value="ECO:0007669"/>
    <property type="project" value="UniProtKB-SubCell"/>
</dbReference>
<dbReference type="Pfam" id="PF01084">
    <property type="entry name" value="Ribosomal_S18"/>
    <property type="match status" value="1"/>
</dbReference>
<evidence type="ECO:0000256" key="1">
    <source>
        <dbReference type="ARBA" id="ARBA00005589"/>
    </source>
</evidence>
<dbReference type="PANTHER" id="PTHR13479:SF40">
    <property type="entry name" value="SMALL RIBOSOMAL SUBUNIT PROTEIN BS18M"/>
    <property type="match status" value="1"/>
</dbReference>
<keyword evidence="6" id="KW-0934">Plastid</keyword>